<dbReference type="PROSITE" id="PS51194">
    <property type="entry name" value="HELICASE_CTER"/>
    <property type="match status" value="1"/>
</dbReference>
<proteinExistence type="predicted"/>
<dbReference type="GO" id="GO:0016787">
    <property type="term" value="F:hydrolase activity"/>
    <property type="evidence" value="ECO:0007669"/>
    <property type="project" value="UniProtKB-KW"/>
</dbReference>
<feature type="compositionally biased region" description="Polar residues" evidence="2">
    <location>
        <begin position="678"/>
        <end position="687"/>
    </location>
</feature>
<dbReference type="PaxDb" id="35128-Thaps263240"/>
<dbReference type="Gene3D" id="3.40.50.300">
    <property type="entry name" value="P-loop containing nucleotide triphosphate hydrolases"/>
    <property type="match status" value="1"/>
</dbReference>
<evidence type="ECO:0000313" key="5">
    <source>
        <dbReference type="EMBL" id="ACI64629.1"/>
    </source>
</evidence>
<feature type="compositionally biased region" description="Low complexity" evidence="2">
    <location>
        <begin position="785"/>
        <end position="802"/>
    </location>
</feature>
<dbReference type="InterPro" id="IPR027417">
    <property type="entry name" value="P-loop_NTPase"/>
</dbReference>
<dbReference type="CDD" id="cd18793">
    <property type="entry name" value="SF2_C_SNF"/>
    <property type="match status" value="1"/>
</dbReference>
<dbReference type="EMBL" id="CP001160">
    <property type="protein sequence ID" value="ACI64629.1"/>
    <property type="molecule type" value="Genomic_DNA"/>
</dbReference>
<keyword evidence="5" id="KW-0347">Helicase</keyword>
<dbReference type="GO" id="GO:0004386">
    <property type="term" value="F:helicase activity"/>
    <property type="evidence" value="ECO:0007669"/>
    <property type="project" value="UniProtKB-KW"/>
</dbReference>
<dbReference type="PANTHER" id="PTHR45629:SF7">
    <property type="entry name" value="DNA EXCISION REPAIR PROTEIN ERCC-6-RELATED"/>
    <property type="match status" value="1"/>
</dbReference>
<organism evidence="5 6">
    <name type="scientific">Thalassiosira pseudonana</name>
    <name type="common">Marine diatom</name>
    <name type="synonym">Cyclotella nana</name>
    <dbReference type="NCBI Taxonomy" id="35128"/>
    <lineage>
        <taxon>Eukaryota</taxon>
        <taxon>Sar</taxon>
        <taxon>Stramenopiles</taxon>
        <taxon>Ochrophyta</taxon>
        <taxon>Bacillariophyta</taxon>
        <taxon>Coscinodiscophyceae</taxon>
        <taxon>Thalassiosirophycidae</taxon>
        <taxon>Thalassiosirales</taxon>
        <taxon>Thalassiosiraceae</taxon>
        <taxon>Thalassiosira</taxon>
    </lineage>
</organism>
<dbReference type="InterPro" id="IPR014001">
    <property type="entry name" value="Helicase_ATP-bd"/>
</dbReference>
<sequence length="841" mass="94216">IPASINRYLQGYQRVGSQFMYSSVIRGVGCVLGDDMGLGKTVQVISLVAALLEKTGTGEDIERMIREMLMGGVQKKDVVDPLDGITVPNFAPILIVVPSSVIDVRGYFNVGVYRGGNREKAIDDVREGNNFILITGKSLFTRESDYSYFAGIKWKLVIIDEFHEYKNHKSNAFKCLEGVRDSEPFPPLIGLTGTLMQNNHDELFTLIDLVRPGILEDRKSFMDGTSKPIMRARAKGASGETLSLGKQREAELKKALENVYLERRKDVVLKDTLTEKDEKVIFCELSEVQKKLYRRIISLPDYYMLSTANAPCDCGVNQAYFRGYSKLKTQQEKINYQVTELCNEFVCCYKLYKVCSHASLLQVDKSLSDSEIHKKLEFAKAAFTPEILREMPGQSYYKSDGIMNDHLNLSGKMKTLDYCLRKYQKKRHRVLVFSYSTATLDLIQQHVKTQGWTHLRLDGQTATSTRQALVDQFQRDQAIFVFLISTRAGGLGLNLTAANKVIIFDVNWNPSYDEQAQDRSFRIGQEKNVEVLRLVARGTIEEQMYARQVYKTQLKKQTLGFNDDGKNQPQSFRGVDRDKHRKGELFGLENLLKFKDGSFMELLIVRFNEDDLENAVEEDGFEEDETRQATKFEQEESDDDDDAEMKKNGYKHEDFFNENQAKAEVDEESEEELGGESQMIQVMTSIACQGMNEDESSYTDEGSVLTSPPDKKPPSKPIAEDDVIDLAGPSPVKTANKDEADMVDKTNATPDVAKSNGKTESPNSPYSPLKTQQPATQSQQPETVASSQAAAASSTSTASKAKTPPPVSLMGVVLGKSKKKKAEPANKNKAGGLYIPAYARG</sequence>
<name>B5YNH0_THAPS</name>
<evidence type="ECO:0000256" key="1">
    <source>
        <dbReference type="ARBA" id="ARBA00022801"/>
    </source>
</evidence>
<evidence type="ECO:0000256" key="2">
    <source>
        <dbReference type="SAM" id="MobiDB-lite"/>
    </source>
</evidence>
<feature type="domain" description="Helicase ATP-binding" evidence="3">
    <location>
        <begin position="21"/>
        <end position="213"/>
    </location>
</feature>
<evidence type="ECO:0000259" key="4">
    <source>
        <dbReference type="PROSITE" id="PS51194"/>
    </source>
</evidence>
<dbReference type="GeneID" id="7447128"/>
<evidence type="ECO:0000313" key="6">
    <source>
        <dbReference type="Proteomes" id="UP000001449"/>
    </source>
</evidence>
<dbReference type="Proteomes" id="UP000001449">
    <property type="component" value="Chromosome 7"/>
</dbReference>
<dbReference type="InterPro" id="IPR000330">
    <property type="entry name" value="SNF2_N"/>
</dbReference>
<dbReference type="HOGENOM" id="CLU_338791_0_0_1"/>
<dbReference type="KEGG" id="tps:THAPS_263240"/>
<evidence type="ECO:0000259" key="3">
    <source>
        <dbReference type="PROSITE" id="PS51192"/>
    </source>
</evidence>
<feature type="compositionally biased region" description="Acidic residues" evidence="2">
    <location>
        <begin position="665"/>
        <end position="674"/>
    </location>
</feature>
<dbReference type="InterPro" id="IPR049730">
    <property type="entry name" value="SNF2/RAD54-like_C"/>
</dbReference>
<keyword evidence="1" id="KW-0378">Hydrolase</keyword>
<gene>
    <name evidence="5" type="ORF">THAPS_263240</name>
</gene>
<dbReference type="GO" id="GO:0036297">
    <property type="term" value="P:interstrand cross-link repair"/>
    <property type="evidence" value="ECO:0000318"/>
    <property type="project" value="GO_Central"/>
</dbReference>
<feature type="compositionally biased region" description="Basic and acidic residues" evidence="2">
    <location>
        <begin position="644"/>
        <end position="655"/>
    </location>
</feature>
<protein>
    <submittedName>
        <fullName evidence="5">ATP-dependent helicase</fullName>
    </submittedName>
</protein>
<dbReference type="SMART" id="SM00490">
    <property type="entry name" value="HELICc"/>
    <property type="match status" value="1"/>
</dbReference>
<dbReference type="Pfam" id="PF00176">
    <property type="entry name" value="SNF2-rel_dom"/>
    <property type="match status" value="1"/>
</dbReference>
<feature type="compositionally biased region" description="Basic and acidic residues" evidence="2">
    <location>
        <begin position="735"/>
        <end position="744"/>
    </location>
</feature>
<dbReference type="STRING" id="35128.B5YNH0"/>
<dbReference type="Gene3D" id="3.40.50.10810">
    <property type="entry name" value="Tandem AAA-ATPase domain"/>
    <property type="match status" value="1"/>
</dbReference>
<dbReference type="InterPro" id="IPR038718">
    <property type="entry name" value="SNF2-like_sf"/>
</dbReference>
<dbReference type="InterPro" id="IPR001650">
    <property type="entry name" value="Helicase_C-like"/>
</dbReference>
<dbReference type="SUPFAM" id="SSF52540">
    <property type="entry name" value="P-loop containing nucleoside triphosphate hydrolases"/>
    <property type="match status" value="2"/>
</dbReference>
<dbReference type="PANTHER" id="PTHR45629">
    <property type="entry name" value="SNF2/RAD54 FAMILY MEMBER"/>
    <property type="match status" value="1"/>
</dbReference>
<dbReference type="Pfam" id="PF00271">
    <property type="entry name" value="Helicase_C"/>
    <property type="match status" value="1"/>
</dbReference>
<reference evidence="5 6" key="1">
    <citation type="journal article" date="2004" name="Science">
        <title>The genome of the diatom Thalassiosira pseudonana: ecology, evolution, and metabolism.</title>
        <authorList>
            <person name="Armbrust E.V."/>
            <person name="Berges J.A."/>
            <person name="Bowler C."/>
            <person name="Green B.R."/>
            <person name="Martinez D."/>
            <person name="Putnam N.H."/>
            <person name="Zhou S."/>
            <person name="Allen A.E."/>
            <person name="Apt K.E."/>
            <person name="Bechner M."/>
            <person name="Brzezinski M.A."/>
            <person name="Chaal B.K."/>
            <person name="Chiovitti A."/>
            <person name="Davis A.K."/>
            <person name="Demarest M.S."/>
            <person name="Detter J.C."/>
            <person name="Glavina T."/>
            <person name="Goodstein D."/>
            <person name="Hadi M.Z."/>
            <person name="Hellsten U."/>
            <person name="Hildebrand M."/>
            <person name="Jenkins B.D."/>
            <person name="Jurka J."/>
            <person name="Kapitonov V.V."/>
            <person name="Kroger N."/>
            <person name="Lau W.W."/>
            <person name="Lane T.W."/>
            <person name="Larimer F.W."/>
            <person name="Lippmeier J.C."/>
            <person name="Lucas S."/>
            <person name="Medina M."/>
            <person name="Montsant A."/>
            <person name="Obornik M."/>
            <person name="Parker M.S."/>
            <person name="Palenik B."/>
            <person name="Pazour G.J."/>
            <person name="Richardson P.M."/>
            <person name="Rynearson T.A."/>
            <person name="Saito M.A."/>
            <person name="Schwartz D.C."/>
            <person name="Thamatrakoln K."/>
            <person name="Valentin K."/>
            <person name="Vardi A."/>
            <person name="Wilkerson F.P."/>
            <person name="Rokhsar D.S."/>
        </authorList>
    </citation>
    <scope>NUCLEOTIDE SEQUENCE [LARGE SCALE GENOMIC DNA]</scope>
    <source>
        <strain evidence="5 6">CCMP1335</strain>
    </source>
</reference>
<feature type="non-terminal residue" evidence="5">
    <location>
        <position position="1"/>
    </location>
</feature>
<dbReference type="SMART" id="SM00487">
    <property type="entry name" value="DEXDc"/>
    <property type="match status" value="1"/>
</dbReference>
<reference evidence="5 6" key="2">
    <citation type="journal article" date="2008" name="Nature">
        <title>The Phaeodactylum genome reveals the evolutionary history of diatom genomes.</title>
        <authorList>
            <person name="Bowler C."/>
            <person name="Allen A.E."/>
            <person name="Badger J.H."/>
            <person name="Grimwood J."/>
            <person name="Jabbari K."/>
            <person name="Kuo A."/>
            <person name="Maheswari U."/>
            <person name="Martens C."/>
            <person name="Maumus F."/>
            <person name="Otillar R.P."/>
            <person name="Rayko E."/>
            <person name="Salamov A."/>
            <person name="Vandepoele K."/>
            <person name="Beszteri B."/>
            <person name="Gruber A."/>
            <person name="Heijde M."/>
            <person name="Katinka M."/>
            <person name="Mock T."/>
            <person name="Valentin K."/>
            <person name="Verret F."/>
            <person name="Berges J.A."/>
            <person name="Brownlee C."/>
            <person name="Cadoret J.P."/>
            <person name="Chiovitti A."/>
            <person name="Choi C.J."/>
            <person name="Coesel S."/>
            <person name="De Martino A."/>
            <person name="Detter J.C."/>
            <person name="Durkin C."/>
            <person name="Falciatore A."/>
            <person name="Fournet J."/>
            <person name="Haruta M."/>
            <person name="Huysman M.J."/>
            <person name="Jenkins B.D."/>
            <person name="Jiroutova K."/>
            <person name="Jorgensen R.E."/>
            <person name="Joubert Y."/>
            <person name="Kaplan A."/>
            <person name="Kroger N."/>
            <person name="Kroth P.G."/>
            <person name="La Roche J."/>
            <person name="Lindquist E."/>
            <person name="Lommer M."/>
            <person name="Martin-Jezequel V."/>
            <person name="Lopez P.J."/>
            <person name="Lucas S."/>
            <person name="Mangogna M."/>
            <person name="McGinnis K."/>
            <person name="Medlin L.K."/>
            <person name="Montsant A."/>
            <person name="Oudot-Le Secq M.P."/>
            <person name="Napoli C."/>
            <person name="Obornik M."/>
            <person name="Parker M.S."/>
            <person name="Petit J.L."/>
            <person name="Porcel B.M."/>
            <person name="Poulsen N."/>
            <person name="Robison M."/>
            <person name="Rychlewski L."/>
            <person name="Rynearson T.A."/>
            <person name="Schmutz J."/>
            <person name="Shapiro H."/>
            <person name="Siaut M."/>
            <person name="Stanley M."/>
            <person name="Sussman M.R."/>
            <person name="Taylor A.R."/>
            <person name="Vardi A."/>
            <person name="von Dassow P."/>
            <person name="Vyverman W."/>
            <person name="Willis A."/>
            <person name="Wyrwicz L.S."/>
            <person name="Rokhsar D.S."/>
            <person name="Weissenbach J."/>
            <person name="Armbrust E.V."/>
            <person name="Green B.R."/>
            <person name="Van de Peer Y."/>
            <person name="Grigoriev I.V."/>
        </authorList>
    </citation>
    <scope>NUCLEOTIDE SEQUENCE [LARGE SCALE GENOMIC DNA]</scope>
    <source>
        <strain evidence="5 6">CCMP1335</strain>
    </source>
</reference>
<dbReference type="GO" id="GO:0005524">
    <property type="term" value="F:ATP binding"/>
    <property type="evidence" value="ECO:0007669"/>
    <property type="project" value="InterPro"/>
</dbReference>
<feature type="region of interest" description="Disordered" evidence="2">
    <location>
        <begin position="617"/>
        <end position="841"/>
    </location>
</feature>
<dbReference type="InterPro" id="IPR050496">
    <property type="entry name" value="SNF2_RAD54_helicase_repair"/>
</dbReference>
<dbReference type="PROSITE" id="PS51192">
    <property type="entry name" value="HELICASE_ATP_BIND_1"/>
    <property type="match status" value="1"/>
</dbReference>
<accession>B5YNH0</accession>
<feature type="non-terminal residue" evidence="5">
    <location>
        <position position="841"/>
    </location>
</feature>
<keyword evidence="6" id="KW-1185">Reference proteome</keyword>
<keyword evidence="5" id="KW-0547">Nucleotide-binding</keyword>
<feature type="domain" description="Helicase C-terminal" evidence="4">
    <location>
        <begin position="415"/>
        <end position="573"/>
    </location>
</feature>
<keyword evidence="5" id="KW-0067">ATP-binding</keyword>
<dbReference type="RefSeq" id="XP_002295912.1">
    <property type="nucleotide sequence ID" value="XM_002295876.1"/>
</dbReference>
<feature type="compositionally biased region" description="Polar residues" evidence="2">
    <location>
        <begin position="756"/>
        <end position="784"/>
    </location>
</feature>
<dbReference type="InParanoid" id="B5YNH0"/>
<dbReference type="eggNOG" id="KOG0387">
    <property type="taxonomic scope" value="Eukaryota"/>
</dbReference>
<dbReference type="OMA" id="DGVIWPY"/>
<dbReference type="AlphaFoldDB" id="B5YNH0"/>